<organism evidence="3 4">
    <name type="scientific">Heligmosomoides polygyrus</name>
    <name type="common">Parasitic roundworm</name>
    <dbReference type="NCBI Taxonomy" id="6339"/>
    <lineage>
        <taxon>Eukaryota</taxon>
        <taxon>Metazoa</taxon>
        <taxon>Ecdysozoa</taxon>
        <taxon>Nematoda</taxon>
        <taxon>Chromadorea</taxon>
        <taxon>Rhabditida</taxon>
        <taxon>Rhabditina</taxon>
        <taxon>Rhabditomorpha</taxon>
        <taxon>Strongyloidea</taxon>
        <taxon>Heligmosomidae</taxon>
        <taxon>Heligmosomoides</taxon>
    </lineage>
</organism>
<sequence length="126" mass="14834">MRKNKKRKKNKIENRMEQANEQTTKEEDKKEVNHEEEEKEEATHHHTRHSQCQPIRREMRNRHSRRRHAHPHGGEDRKLDAAAAAAPATSWLLGHEVMLKTDGGRDSSTLDRPRDGEQARRRHMAV</sequence>
<reference evidence="2 3" key="1">
    <citation type="submission" date="2018-11" db="EMBL/GenBank/DDBJ databases">
        <authorList>
            <consortium name="Pathogen Informatics"/>
        </authorList>
    </citation>
    <scope>NUCLEOTIDE SEQUENCE [LARGE SCALE GENOMIC DNA]</scope>
</reference>
<protein>
    <submittedName>
        <fullName evidence="2 4">Uncharacterized protein</fullName>
    </submittedName>
</protein>
<evidence type="ECO:0000313" key="2">
    <source>
        <dbReference type="EMBL" id="VDP31292.1"/>
    </source>
</evidence>
<dbReference type="AlphaFoldDB" id="A0A183GI18"/>
<keyword evidence="3" id="KW-1185">Reference proteome</keyword>
<dbReference type="Proteomes" id="UP000050761">
    <property type="component" value="Unassembled WGS sequence"/>
</dbReference>
<feature type="compositionally biased region" description="Basic and acidic residues" evidence="1">
    <location>
        <begin position="97"/>
        <end position="119"/>
    </location>
</feature>
<dbReference type="WBParaSite" id="HPBE_0002225201-mRNA-1">
    <property type="protein sequence ID" value="HPBE_0002225201-mRNA-1"/>
    <property type="gene ID" value="HPBE_0002225201"/>
</dbReference>
<accession>A0A3P8BYQ2</accession>
<name>A0A183GI18_HELPZ</name>
<evidence type="ECO:0000256" key="1">
    <source>
        <dbReference type="SAM" id="MobiDB-lite"/>
    </source>
</evidence>
<evidence type="ECO:0000313" key="4">
    <source>
        <dbReference type="WBParaSite" id="HPBE_0002225201-mRNA-1"/>
    </source>
</evidence>
<feature type="compositionally biased region" description="Basic residues" evidence="1">
    <location>
        <begin position="59"/>
        <end position="71"/>
    </location>
</feature>
<feature type="compositionally biased region" description="Basic and acidic residues" evidence="1">
    <location>
        <begin position="11"/>
        <end position="33"/>
    </location>
</feature>
<accession>A0A183GI18</accession>
<feature type="region of interest" description="Disordered" evidence="1">
    <location>
        <begin position="97"/>
        <end position="126"/>
    </location>
</feature>
<proteinExistence type="predicted"/>
<feature type="compositionally biased region" description="Basic residues" evidence="1">
    <location>
        <begin position="1"/>
        <end position="10"/>
    </location>
</feature>
<evidence type="ECO:0000313" key="3">
    <source>
        <dbReference type="Proteomes" id="UP000050761"/>
    </source>
</evidence>
<gene>
    <name evidence="2" type="ORF">HPBE_LOCUS22251</name>
</gene>
<feature type="region of interest" description="Disordered" evidence="1">
    <location>
        <begin position="1"/>
        <end position="85"/>
    </location>
</feature>
<reference evidence="4" key="2">
    <citation type="submission" date="2019-09" db="UniProtKB">
        <authorList>
            <consortium name="WormBaseParasite"/>
        </authorList>
    </citation>
    <scope>IDENTIFICATION</scope>
</reference>
<dbReference type="EMBL" id="UZAH01033798">
    <property type="protein sequence ID" value="VDP31292.1"/>
    <property type="molecule type" value="Genomic_DNA"/>
</dbReference>